<organism evidence="1 2">
    <name type="scientific">Pluteus cervinus</name>
    <dbReference type="NCBI Taxonomy" id="181527"/>
    <lineage>
        <taxon>Eukaryota</taxon>
        <taxon>Fungi</taxon>
        <taxon>Dikarya</taxon>
        <taxon>Basidiomycota</taxon>
        <taxon>Agaricomycotina</taxon>
        <taxon>Agaricomycetes</taxon>
        <taxon>Agaricomycetidae</taxon>
        <taxon>Agaricales</taxon>
        <taxon>Pluteineae</taxon>
        <taxon>Pluteaceae</taxon>
        <taxon>Pluteus</taxon>
    </lineage>
</organism>
<gene>
    <name evidence="1" type="ORF">BDN72DRAFT_821859</name>
</gene>
<name>A0ACD3AQD1_9AGAR</name>
<sequence length="223" mass="25088">MTPPNPTPPRSERASTTGSESTLRWIPAAAKGFFWLAAIGETLAIVNLYVPILPATSLFPTSPSPLRLTAPLLLGWSLNLVGATIRRECYRTLGHYFTFVLSIRPNHKLVTSGPYAWVRHPSYTGAIIAGIGTNLSHFSPGSWVVECFGVWLKLKLNKPSLSLNMFDMGWLEWCCCLGVVAVVQQLILAPRMRKEDEMLRKEFGSEWEKWEQRVPYWLIPGIF</sequence>
<accession>A0ACD3AQD1</accession>
<proteinExistence type="predicted"/>
<keyword evidence="2" id="KW-1185">Reference proteome</keyword>
<reference evidence="1 2" key="1">
    <citation type="journal article" date="2019" name="Nat. Ecol. Evol.">
        <title>Megaphylogeny resolves global patterns of mushroom evolution.</title>
        <authorList>
            <person name="Varga T."/>
            <person name="Krizsan K."/>
            <person name="Foldi C."/>
            <person name="Dima B."/>
            <person name="Sanchez-Garcia M."/>
            <person name="Sanchez-Ramirez S."/>
            <person name="Szollosi G.J."/>
            <person name="Szarkandi J.G."/>
            <person name="Papp V."/>
            <person name="Albert L."/>
            <person name="Andreopoulos W."/>
            <person name="Angelini C."/>
            <person name="Antonin V."/>
            <person name="Barry K.W."/>
            <person name="Bougher N.L."/>
            <person name="Buchanan P."/>
            <person name="Buyck B."/>
            <person name="Bense V."/>
            <person name="Catcheside P."/>
            <person name="Chovatia M."/>
            <person name="Cooper J."/>
            <person name="Damon W."/>
            <person name="Desjardin D."/>
            <person name="Finy P."/>
            <person name="Geml J."/>
            <person name="Haridas S."/>
            <person name="Hughes K."/>
            <person name="Justo A."/>
            <person name="Karasinski D."/>
            <person name="Kautmanova I."/>
            <person name="Kiss B."/>
            <person name="Kocsube S."/>
            <person name="Kotiranta H."/>
            <person name="LaButti K.M."/>
            <person name="Lechner B.E."/>
            <person name="Liimatainen K."/>
            <person name="Lipzen A."/>
            <person name="Lukacs Z."/>
            <person name="Mihaltcheva S."/>
            <person name="Morgado L.N."/>
            <person name="Niskanen T."/>
            <person name="Noordeloos M.E."/>
            <person name="Ohm R.A."/>
            <person name="Ortiz-Santana B."/>
            <person name="Ovrebo C."/>
            <person name="Racz N."/>
            <person name="Riley R."/>
            <person name="Savchenko A."/>
            <person name="Shiryaev A."/>
            <person name="Soop K."/>
            <person name="Spirin V."/>
            <person name="Szebenyi C."/>
            <person name="Tomsovsky M."/>
            <person name="Tulloss R.E."/>
            <person name="Uehling J."/>
            <person name="Grigoriev I.V."/>
            <person name="Vagvolgyi C."/>
            <person name="Papp T."/>
            <person name="Martin F.M."/>
            <person name="Miettinen O."/>
            <person name="Hibbett D.S."/>
            <person name="Nagy L.G."/>
        </authorList>
    </citation>
    <scope>NUCLEOTIDE SEQUENCE [LARGE SCALE GENOMIC DNA]</scope>
    <source>
        <strain evidence="1 2">NL-1719</strain>
    </source>
</reference>
<evidence type="ECO:0000313" key="2">
    <source>
        <dbReference type="Proteomes" id="UP000308600"/>
    </source>
</evidence>
<evidence type="ECO:0000313" key="1">
    <source>
        <dbReference type="EMBL" id="TFK67933.1"/>
    </source>
</evidence>
<protein>
    <submittedName>
        <fullName evidence="1">ICMT-domain-containing protein</fullName>
    </submittedName>
</protein>
<dbReference type="Proteomes" id="UP000308600">
    <property type="component" value="Unassembled WGS sequence"/>
</dbReference>
<dbReference type="EMBL" id="ML208363">
    <property type="protein sequence ID" value="TFK67933.1"/>
    <property type="molecule type" value="Genomic_DNA"/>
</dbReference>